<organism evidence="1 2">
    <name type="scientific">Catharus ustulatus</name>
    <name type="common">Russet-backed thrush</name>
    <name type="synonym">Hylocichla ustulatus</name>
    <dbReference type="NCBI Taxonomy" id="91951"/>
    <lineage>
        <taxon>Eukaryota</taxon>
        <taxon>Metazoa</taxon>
        <taxon>Chordata</taxon>
        <taxon>Craniata</taxon>
        <taxon>Vertebrata</taxon>
        <taxon>Euteleostomi</taxon>
        <taxon>Archelosauria</taxon>
        <taxon>Archosauria</taxon>
        <taxon>Dinosauria</taxon>
        <taxon>Saurischia</taxon>
        <taxon>Theropoda</taxon>
        <taxon>Coelurosauria</taxon>
        <taxon>Aves</taxon>
        <taxon>Neognathae</taxon>
        <taxon>Neoaves</taxon>
        <taxon>Telluraves</taxon>
        <taxon>Australaves</taxon>
        <taxon>Passeriformes</taxon>
        <taxon>Turdidae</taxon>
        <taxon>Catharus</taxon>
    </lineage>
</organism>
<proteinExistence type="predicted"/>
<dbReference type="Proteomes" id="UP000694563">
    <property type="component" value="Chromosome 18"/>
</dbReference>
<reference evidence="1" key="1">
    <citation type="submission" date="2020-10" db="EMBL/GenBank/DDBJ databases">
        <title>Catharus ustulatus (Swainson's thrush) genome, bCatUst1, primary haplotype v2.</title>
        <authorList>
            <person name="Delmore K."/>
            <person name="Vafadar M."/>
            <person name="Formenti G."/>
            <person name="Chow W."/>
            <person name="Pelan S."/>
            <person name="Howe K."/>
            <person name="Rhie A."/>
            <person name="Mountcastle J."/>
            <person name="Haase B."/>
            <person name="Fedrigo O."/>
            <person name="Jarvis E.D."/>
        </authorList>
    </citation>
    <scope>NUCLEOTIDE SEQUENCE [LARGE SCALE GENOMIC DNA]</scope>
</reference>
<keyword evidence="2" id="KW-1185">Reference proteome</keyword>
<evidence type="ECO:0000313" key="1">
    <source>
        <dbReference type="Ensembl" id="ENSCUSP00005026638.1"/>
    </source>
</evidence>
<dbReference type="Ensembl" id="ENSCUST00005027574.1">
    <property type="protein sequence ID" value="ENSCUSP00005026638.1"/>
    <property type="gene ID" value="ENSCUSG00005016495.1"/>
</dbReference>
<sequence length="213" mass="22357">VHSCLCLVCFVTAQERDLSIPAALHPCSSPSLQLSIPAAPSLQLSIPAAPSLQLSIPAALHPCSSPSLQLSIPAALHPCSSPSLQLSIPAALHPCSSPSLPAPHPCSSIPALPAQPCCCRALSSANCFPQWCSGSLFCWRQMLGNMKLLSPLPGQPCAGGLTLEHLRGISPKTDPPRAGRDWRSRAQCSSFSLRLQPSPVTSRVQPNARQSQA</sequence>
<dbReference type="AlphaFoldDB" id="A0A8C3VDG3"/>
<protein>
    <submittedName>
        <fullName evidence="1">Uncharacterized protein</fullName>
    </submittedName>
</protein>
<evidence type="ECO:0000313" key="2">
    <source>
        <dbReference type="Proteomes" id="UP000694563"/>
    </source>
</evidence>
<accession>A0A8C3VDG3</accession>
<reference evidence="1" key="3">
    <citation type="submission" date="2025-09" db="UniProtKB">
        <authorList>
            <consortium name="Ensembl"/>
        </authorList>
    </citation>
    <scope>IDENTIFICATION</scope>
</reference>
<name>A0A8C3VDG3_CATUS</name>
<reference evidence="1" key="2">
    <citation type="submission" date="2025-08" db="UniProtKB">
        <authorList>
            <consortium name="Ensembl"/>
        </authorList>
    </citation>
    <scope>IDENTIFICATION</scope>
</reference>